<proteinExistence type="predicted"/>
<sequence>MDDDPTCNINVTGDNERVAPLAAVLATSLHFDTWKKLLQPRPQQATIACEELLHNRCRIRSFTSTSFDPVTKNEYEYIKVEKNPEKRGYVRLHMTHGDLNIELHCDIAPRASMEKVPVDDNDRPLGKIEITGVTVFVNPYTDPDEEDEAKEEDAAGDKESISFQDKVGSWYSNPGAFGKGNMERPVAGCGEVLEKCSSKRRQCVEHYTVVKTSRGEANPIQPHPDGFLSSVSREGEGERLSDDPSSPYLRGVLAGFQFHYPNKGGGGGGAGLEWFPFLPFLGIL</sequence>
<protein>
    <submittedName>
        <fullName evidence="1">Uncharacterized protein</fullName>
    </submittedName>
</protein>
<dbReference type="Proteomes" id="UP001057402">
    <property type="component" value="Chromosome 8"/>
</dbReference>
<comment type="caution">
    <text evidence="1">The sequence shown here is derived from an EMBL/GenBank/DDBJ whole genome shotgun (WGS) entry which is preliminary data.</text>
</comment>
<keyword evidence="2" id="KW-1185">Reference proteome</keyword>
<evidence type="ECO:0000313" key="2">
    <source>
        <dbReference type="Proteomes" id="UP001057402"/>
    </source>
</evidence>
<reference evidence="2" key="1">
    <citation type="journal article" date="2023" name="Front. Plant Sci.">
        <title>Chromosomal-level genome assembly of Melastoma candidum provides insights into trichome evolution.</title>
        <authorList>
            <person name="Zhong Y."/>
            <person name="Wu W."/>
            <person name="Sun C."/>
            <person name="Zou P."/>
            <person name="Liu Y."/>
            <person name="Dai S."/>
            <person name="Zhou R."/>
        </authorList>
    </citation>
    <scope>NUCLEOTIDE SEQUENCE [LARGE SCALE GENOMIC DNA]</scope>
</reference>
<name>A0ACB9N6V7_9MYRT</name>
<accession>A0ACB9N6V7</accession>
<gene>
    <name evidence="1" type="ORF">MLD38_028994</name>
</gene>
<evidence type="ECO:0000313" key="1">
    <source>
        <dbReference type="EMBL" id="KAI4330736.1"/>
    </source>
</evidence>
<organism evidence="1 2">
    <name type="scientific">Melastoma candidum</name>
    <dbReference type="NCBI Taxonomy" id="119954"/>
    <lineage>
        <taxon>Eukaryota</taxon>
        <taxon>Viridiplantae</taxon>
        <taxon>Streptophyta</taxon>
        <taxon>Embryophyta</taxon>
        <taxon>Tracheophyta</taxon>
        <taxon>Spermatophyta</taxon>
        <taxon>Magnoliopsida</taxon>
        <taxon>eudicotyledons</taxon>
        <taxon>Gunneridae</taxon>
        <taxon>Pentapetalae</taxon>
        <taxon>rosids</taxon>
        <taxon>malvids</taxon>
        <taxon>Myrtales</taxon>
        <taxon>Melastomataceae</taxon>
        <taxon>Melastomatoideae</taxon>
        <taxon>Melastomateae</taxon>
        <taxon>Melastoma</taxon>
    </lineage>
</organism>
<dbReference type="EMBL" id="CM042887">
    <property type="protein sequence ID" value="KAI4330736.1"/>
    <property type="molecule type" value="Genomic_DNA"/>
</dbReference>